<dbReference type="GO" id="GO:0042802">
    <property type="term" value="F:identical protein binding"/>
    <property type="evidence" value="ECO:0007669"/>
    <property type="project" value="Ensembl"/>
</dbReference>
<sequence length="360" mass="41220">MEDTTLQIIEPPTVSETSEEQAPEEPIKPDQINGVMVLTLLDKIIGAVDQIQLTQTQLEERQQEMDSAVTSIQGELTKLTKAHTTTSNTVNKMLEKVRKVSVNVKTVRQNLEKQAGQIKKLEANEAELLKRRNFKVMIYQDEVKLPSKLSISKSLKEVEKLGKEGEGEEVPVGEDHEEDHIQLSSDEEVEIEEIIEESRAERIKRSGMKRVDDFKKAFSKEKMEKTKLKTKENLEKTRHNLEKTRHNLEKRMNKLGTKIVTNERREKMKSSRDKLRKSFTPDHTIYARSKTAVYKVPPFTFHVKKIREGEVEVKATELVEVGGEEGENSDLMRGESPDMHTLLEITEETDAVLVDKSDSE</sequence>
<dbReference type="AlphaFoldDB" id="U3JD45"/>
<evidence type="ECO:0000256" key="3">
    <source>
        <dbReference type="ARBA" id="ARBA00008836"/>
    </source>
</evidence>
<comment type="similarity">
    <text evidence="3">Belongs to the CAVIN family.</text>
</comment>
<reference evidence="8" key="3">
    <citation type="submission" date="2025-09" db="UniProtKB">
        <authorList>
            <consortium name="Ensembl"/>
        </authorList>
    </citation>
    <scope>IDENTIFICATION</scope>
</reference>
<organism evidence="8 9">
    <name type="scientific">Ficedula albicollis</name>
    <name type="common">Collared flycatcher</name>
    <name type="synonym">Muscicapa albicollis</name>
    <dbReference type="NCBI Taxonomy" id="59894"/>
    <lineage>
        <taxon>Eukaryota</taxon>
        <taxon>Metazoa</taxon>
        <taxon>Chordata</taxon>
        <taxon>Craniata</taxon>
        <taxon>Vertebrata</taxon>
        <taxon>Euteleostomi</taxon>
        <taxon>Archelosauria</taxon>
        <taxon>Archosauria</taxon>
        <taxon>Dinosauria</taxon>
        <taxon>Saurischia</taxon>
        <taxon>Theropoda</taxon>
        <taxon>Coelurosauria</taxon>
        <taxon>Aves</taxon>
        <taxon>Neognathae</taxon>
        <taxon>Neoaves</taxon>
        <taxon>Telluraves</taxon>
        <taxon>Australaves</taxon>
        <taxon>Passeriformes</taxon>
        <taxon>Muscicapidae</taxon>
        <taxon>Ficedula</taxon>
    </lineage>
</organism>
<dbReference type="Proteomes" id="UP000016665">
    <property type="component" value="Chromosome 27"/>
</dbReference>
<dbReference type="STRING" id="59894.ENSFALP00000000699"/>
<reference evidence="8 9" key="1">
    <citation type="journal article" date="2012" name="Nature">
        <title>The genomic landscape of species divergence in Ficedula flycatchers.</title>
        <authorList>
            <person name="Ellegren H."/>
            <person name="Smeds L."/>
            <person name="Burri R."/>
            <person name="Olason P.I."/>
            <person name="Backstrom N."/>
            <person name="Kawakami T."/>
            <person name="Kunstner A."/>
            <person name="Makinen H."/>
            <person name="Nadachowska-Brzyska K."/>
            <person name="Qvarnstrom A."/>
            <person name="Uebbing S."/>
            <person name="Wolf J.B."/>
        </authorList>
    </citation>
    <scope>NUCLEOTIDE SEQUENCE [LARGE SCALE GENOMIC DNA]</scope>
</reference>
<dbReference type="CTD" id="284119"/>
<dbReference type="OrthoDB" id="8951679at2759"/>
<evidence type="ECO:0000256" key="1">
    <source>
        <dbReference type="ARBA" id="ARBA00004345"/>
    </source>
</evidence>
<dbReference type="GO" id="GO:0042134">
    <property type="term" value="F:rRNA primary transcript binding"/>
    <property type="evidence" value="ECO:0007669"/>
    <property type="project" value="Ensembl"/>
</dbReference>
<keyword evidence="9" id="KW-1185">Reference proteome</keyword>
<dbReference type="Pfam" id="PF15237">
    <property type="entry name" value="PTRF_SDPR"/>
    <property type="match status" value="1"/>
</dbReference>
<dbReference type="InterPro" id="IPR026752">
    <property type="entry name" value="Cavin_fam"/>
</dbReference>
<feature type="coiled-coil region" evidence="6">
    <location>
        <begin position="104"/>
        <end position="131"/>
    </location>
</feature>
<dbReference type="GO" id="GO:0005901">
    <property type="term" value="C:caveola"/>
    <property type="evidence" value="ECO:0007669"/>
    <property type="project" value="UniProtKB-SubCell"/>
</dbReference>
<evidence type="ECO:0000256" key="2">
    <source>
        <dbReference type="ARBA" id="ARBA00004496"/>
    </source>
</evidence>
<evidence type="ECO:0000256" key="6">
    <source>
        <dbReference type="SAM" id="Coils"/>
    </source>
</evidence>
<evidence type="ECO:0000256" key="4">
    <source>
        <dbReference type="ARBA" id="ARBA00022490"/>
    </source>
</evidence>
<protein>
    <submittedName>
        <fullName evidence="8">Caveolae associated protein 1</fullName>
    </submittedName>
</protein>
<evidence type="ECO:0000256" key="7">
    <source>
        <dbReference type="SAM" id="MobiDB-lite"/>
    </source>
</evidence>
<dbReference type="GO" id="GO:0032991">
    <property type="term" value="C:protein-containing complex"/>
    <property type="evidence" value="ECO:0007669"/>
    <property type="project" value="Ensembl"/>
</dbReference>
<feature type="region of interest" description="Disordered" evidence="7">
    <location>
        <begin position="1"/>
        <end position="26"/>
    </location>
</feature>
<gene>
    <name evidence="8" type="primary">CAVIN1</name>
</gene>
<evidence type="ECO:0000313" key="9">
    <source>
        <dbReference type="Proteomes" id="UP000016665"/>
    </source>
</evidence>
<reference evidence="8" key="2">
    <citation type="submission" date="2025-08" db="UniProtKB">
        <authorList>
            <consortium name="Ensembl"/>
        </authorList>
    </citation>
    <scope>IDENTIFICATION</scope>
</reference>
<name>U3JD45_FICAL</name>
<dbReference type="Ensembl" id="ENSFALT00000000703.2">
    <property type="protein sequence ID" value="ENSFALP00000000699.1"/>
    <property type="gene ID" value="ENSFALG00000000675.2"/>
</dbReference>
<dbReference type="GeneTree" id="ENSGT00950000182910"/>
<dbReference type="PANTHER" id="PTHR15240:SF3">
    <property type="entry name" value="CAVEOLAE-ASSOCIATED PROTEIN 1"/>
    <property type="match status" value="1"/>
</dbReference>
<evidence type="ECO:0000256" key="5">
    <source>
        <dbReference type="ARBA" id="ARBA00023136"/>
    </source>
</evidence>
<dbReference type="eggNOG" id="ENOG502QV3D">
    <property type="taxonomic scope" value="Eukaryota"/>
</dbReference>
<keyword evidence="6" id="KW-0175">Coiled coil</keyword>
<dbReference type="GO" id="GO:0009303">
    <property type="term" value="P:rRNA transcription"/>
    <property type="evidence" value="ECO:0007669"/>
    <property type="project" value="Ensembl"/>
</dbReference>
<proteinExistence type="inferred from homology"/>
<dbReference type="GO" id="GO:2000147">
    <property type="term" value="P:positive regulation of cell motility"/>
    <property type="evidence" value="ECO:0007669"/>
    <property type="project" value="Ensembl"/>
</dbReference>
<keyword evidence="5" id="KW-0472">Membrane</keyword>
<feature type="coiled-coil region" evidence="6">
    <location>
        <begin position="220"/>
        <end position="258"/>
    </location>
</feature>
<dbReference type="PANTHER" id="PTHR15240">
    <property type="entry name" value="CAVIN"/>
    <property type="match status" value="1"/>
</dbReference>
<dbReference type="KEGG" id="fab:101809944"/>
<dbReference type="GO" id="GO:0005783">
    <property type="term" value="C:endoplasmic reticulum"/>
    <property type="evidence" value="ECO:0007669"/>
    <property type="project" value="Ensembl"/>
</dbReference>
<accession>U3JD45</accession>
<dbReference type="GO" id="GO:0006361">
    <property type="term" value="P:transcription initiation at RNA polymerase I promoter"/>
    <property type="evidence" value="ECO:0007669"/>
    <property type="project" value="Ensembl"/>
</dbReference>
<keyword evidence="4" id="KW-0963">Cytoplasm</keyword>
<dbReference type="OMA" id="IGTHISV"/>
<dbReference type="GO" id="GO:0006363">
    <property type="term" value="P:termination of RNA polymerase I transcription"/>
    <property type="evidence" value="ECO:0007669"/>
    <property type="project" value="Ensembl"/>
</dbReference>
<comment type="subcellular location">
    <subcellularLocation>
        <location evidence="2">Cytoplasm</location>
    </subcellularLocation>
    <subcellularLocation>
        <location evidence="1">Membrane</location>
        <location evidence="1">Caveola</location>
    </subcellularLocation>
</comment>
<dbReference type="HOGENOM" id="CLU_039470_0_0_1"/>
<dbReference type="GO" id="GO:0005739">
    <property type="term" value="C:mitochondrion"/>
    <property type="evidence" value="ECO:0007669"/>
    <property type="project" value="Ensembl"/>
</dbReference>
<dbReference type="GO" id="GO:0009306">
    <property type="term" value="P:protein secretion"/>
    <property type="evidence" value="ECO:0007669"/>
    <property type="project" value="Ensembl"/>
</dbReference>
<dbReference type="GO" id="GO:0005634">
    <property type="term" value="C:nucleus"/>
    <property type="evidence" value="ECO:0007669"/>
    <property type="project" value="Ensembl"/>
</dbReference>
<dbReference type="GeneID" id="101809944"/>
<evidence type="ECO:0000313" key="8">
    <source>
        <dbReference type="Ensembl" id="ENSFALP00000000699.1"/>
    </source>
</evidence>